<feature type="transmembrane region" description="Helical" evidence="1">
    <location>
        <begin position="49"/>
        <end position="71"/>
    </location>
</feature>
<keyword evidence="3" id="KW-1185">Reference proteome</keyword>
<evidence type="ECO:0000256" key="1">
    <source>
        <dbReference type="SAM" id="Phobius"/>
    </source>
</evidence>
<dbReference type="EMBL" id="FZNN01000003">
    <property type="protein sequence ID" value="SNR38159.1"/>
    <property type="molecule type" value="Genomic_DNA"/>
</dbReference>
<keyword evidence="1" id="KW-0472">Membrane</keyword>
<accession>A0A238VXH6</accession>
<name>A0A238VXH6_9RHOB</name>
<gene>
    <name evidence="2" type="ORF">SAMN06265370_103202</name>
</gene>
<dbReference type="RefSeq" id="WP_089269510.1">
    <property type="nucleotide sequence ID" value="NZ_FZNN01000003.1"/>
</dbReference>
<keyword evidence="1" id="KW-0812">Transmembrane</keyword>
<proteinExistence type="predicted"/>
<dbReference type="AlphaFoldDB" id="A0A238VXH6"/>
<feature type="transmembrane region" description="Helical" evidence="1">
    <location>
        <begin position="7"/>
        <end position="29"/>
    </location>
</feature>
<dbReference type="Proteomes" id="UP000198417">
    <property type="component" value="Unassembled WGS sequence"/>
</dbReference>
<protein>
    <submittedName>
        <fullName evidence="2">Uncharacterized protein</fullName>
    </submittedName>
</protein>
<keyword evidence="1" id="KW-1133">Transmembrane helix</keyword>
<evidence type="ECO:0000313" key="2">
    <source>
        <dbReference type="EMBL" id="SNR38159.1"/>
    </source>
</evidence>
<sequence>MFTRIGRIVGFVAVALGFAAIIGAFFFPVDLFSPEFDRTAFNFRQSTALFSQGSILVFFGLVLGVLCEISVKLDK</sequence>
<organism evidence="2 3">
    <name type="scientific">Puniceibacterium sediminis</name>
    <dbReference type="NCBI Taxonomy" id="1608407"/>
    <lineage>
        <taxon>Bacteria</taxon>
        <taxon>Pseudomonadati</taxon>
        <taxon>Pseudomonadota</taxon>
        <taxon>Alphaproteobacteria</taxon>
        <taxon>Rhodobacterales</taxon>
        <taxon>Paracoccaceae</taxon>
        <taxon>Puniceibacterium</taxon>
    </lineage>
</organism>
<reference evidence="2 3" key="1">
    <citation type="submission" date="2017-06" db="EMBL/GenBank/DDBJ databases">
        <authorList>
            <person name="Kim H.J."/>
            <person name="Triplett B.A."/>
        </authorList>
    </citation>
    <scope>NUCLEOTIDE SEQUENCE [LARGE SCALE GENOMIC DNA]</scope>
    <source>
        <strain evidence="2 3">DSM 29052</strain>
    </source>
</reference>
<evidence type="ECO:0000313" key="3">
    <source>
        <dbReference type="Proteomes" id="UP000198417"/>
    </source>
</evidence>